<evidence type="ECO:0000313" key="1">
    <source>
        <dbReference type="EMBL" id="CAH0525105.1"/>
    </source>
</evidence>
<proteinExistence type="predicted"/>
<reference evidence="1" key="1">
    <citation type="submission" date="2021-12" db="EMBL/GenBank/DDBJ databases">
        <authorList>
            <person name="Rodrigo-Torres L."/>
            <person name="Arahal R. D."/>
            <person name="Lucena T."/>
        </authorList>
    </citation>
    <scope>NUCLEOTIDE SEQUENCE</scope>
    <source>
        <strain evidence="1">CECT 8226</strain>
    </source>
</reference>
<dbReference type="InterPro" id="IPR015003">
    <property type="entry name" value="DUF1853"/>
</dbReference>
<sequence length="285" mass="33331">MNSLNPTPSLTRFYEWILTTPSLIHAVPPSVELISKANDKVNIVECLPITASNLRDLPDTYEGNRRLGFLYQELCRRLFDLSSEHNVVAEEVQLQENGQTQGAIDFLIENSQQQVEHWEVAIKFYLLYDGIWYGPNSQDQLDKKLSRMLTHQLMMSERASFREQFPDFTTVSKHLLLQGRLYINPFRAETIPSHCLEYPITTNQINGFWCHYRDADKIESPLYSLSKDKWAVGEVAEERGKRQPHKMIPDRINHCQDQQGQFWFVLPDTWPFNHQHDPSPQKQKD</sequence>
<evidence type="ECO:0008006" key="3">
    <source>
        <dbReference type="Google" id="ProtNLM"/>
    </source>
</evidence>
<protein>
    <recommendedName>
        <fullName evidence="3">DUF1853 family protein</fullName>
    </recommendedName>
</protein>
<organism evidence="1 2">
    <name type="scientific">Vibrio hippocampi</name>
    <dbReference type="NCBI Taxonomy" id="654686"/>
    <lineage>
        <taxon>Bacteria</taxon>
        <taxon>Pseudomonadati</taxon>
        <taxon>Pseudomonadota</taxon>
        <taxon>Gammaproteobacteria</taxon>
        <taxon>Vibrionales</taxon>
        <taxon>Vibrionaceae</taxon>
        <taxon>Vibrio</taxon>
    </lineage>
</organism>
<evidence type="ECO:0000313" key="2">
    <source>
        <dbReference type="Proteomes" id="UP000838160"/>
    </source>
</evidence>
<dbReference type="EMBL" id="CAKLCM010000002">
    <property type="protein sequence ID" value="CAH0525105.1"/>
    <property type="molecule type" value="Genomic_DNA"/>
</dbReference>
<dbReference type="Pfam" id="PF08907">
    <property type="entry name" value="DUF1853"/>
    <property type="match status" value="1"/>
</dbReference>
<keyword evidence="2" id="KW-1185">Reference proteome</keyword>
<gene>
    <name evidence="1" type="ORF">VHP8226_00771</name>
</gene>
<comment type="caution">
    <text evidence="1">The sequence shown here is derived from an EMBL/GenBank/DDBJ whole genome shotgun (WGS) entry which is preliminary data.</text>
</comment>
<name>A0ABM8ZF06_9VIBR</name>
<accession>A0ABM8ZF06</accession>
<dbReference type="RefSeq" id="WP_237483801.1">
    <property type="nucleotide sequence ID" value="NZ_CAKLCM010000002.1"/>
</dbReference>
<dbReference type="Proteomes" id="UP000838160">
    <property type="component" value="Unassembled WGS sequence"/>
</dbReference>